<name>T1H1L4_MEGSC</name>
<feature type="compositionally biased region" description="Low complexity" evidence="1">
    <location>
        <begin position="241"/>
        <end position="262"/>
    </location>
</feature>
<feature type="compositionally biased region" description="Polar residues" evidence="1">
    <location>
        <begin position="195"/>
        <end position="204"/>
    </location>
</feature>
<feature type="compositionally biased region" description="Basic residues" evidence="1">
    <location>
        <begin position="215"/>
        <end position="227"/>
    </location>
</feature>
<reference evidence="3" key="1">
    <citation type="submission" date="2013-02" db="EMBL/GenBank/DDBJ databases">
        <authorList>
            <person name="Hughes D."/>
        </authorList>
    </citation>
    <scope>NUCLEOTIDE SEQUENCE</scope>
    <source>
        <strain>Durham</strain>
        <strain evidence="3">NC isolate 2 -- Noor lab</strain>
    </source>
</reference>
<sequence>EKQTSASGASSTSAPVSPGPYSLDFLHQVGVQMTAGAVNQQLSLPQSHPHHLQVLAQANSSGNRAYNSPSISPLRHHHPSYLSLRHHRPYFNQDNSQMVLSDGTILSNNSNGGKSNNFEIPILYHHHPQHHFPPHRNSGIMNSPIAAESFPPFHHFHHQPASSHNYQNFLNPQINQQNPHYQQYNGNQGNNGGNLSRSNSSHMIQQKKSWNSWKSKNHHHHHHHHNNSQKNRANSSDHHSNSSCSSSSSTSSATSRNNDSNSKGNQNVRTLTYVSTDYVNSRSPTPSPKSISPIFQGSKRLPQNNPQLPHRLPYISWTH</sequence>
<feature type="compositionally biased region" description="Low complexity" evidence="1">
    <location>
        <begin position="171"/>
        <end position="188"/>
    </location>
</feature>
<feature type="compositionally biased region" description="Low complexity" evidence="1">
    <location>
        <begin position="151"/>
        <end position="164"/>
    </location>
</feature>
<protein>
    <submittedName>
        <fullName evidence="2">Uncharacterized protein</fullName>
    </submittedName>
</protein>
<feature type="compositionally biased region" description="Low complexity" evidence="1">
    <location>
        <begin position="281"/>
        <end position="293"/>
    </location>
</feature>
<dbReference type="HOGENOM" id="CLU_873114_0_0_1"/>
<evidence type="ECO:0000256" key="1">
    <source>
        <dbReference type="SAM" id="MobiDB-lite"/>
    </source>
</evidence>
<keyword evidence="3" id="KW-1185">Reference proteome</keyword>
<feature type="region of interest" description="Disordered" evidence="1">
    <location>
        <begin position="151"/>
        <end position="319"/>
    </location>
</feature>
<dbReference type="EnsemblMetazoa" id="MESCA010077-RA">
    <property type="protein sequence ID" value="MESCA010077-PA"/>
    <property type="gene ID" value="MESCA010077"/>
</dbReference>
<dbReference type="AlphaFoldDB" id="T1H1L4"/>
<evidence type="ECO:0000313" key="3">
    <source>
        <dbReference type="Proteomes" id="UP000015102"/>
    </source>
</evidence>
<dbReference type="Proteomes" id="UP000015102">
    <property type="component" value="Unassembled WGS sequence"/>
</dbReference>
<accession>T1H1L4</accession>
<reference evidence="2" key="2">
    <citation type="submission" date="2015-06" db="UniProtKB">
        <authorList>
            <consortium name="EnsemblMetazoa"/>
        </authorList>
    </citation>
    <scope>IDENTIFICATION</scope>
</reference>
<proteinExistence type="predicted"/>
<organism evidence="2 3">
    <name type="scientific">Megaselia scalaris</name>
    <name type="common">Humpbacked fly</name>
    <name type="synonym">Phora scalaris</name>
    <dbReference type="NCBI Taxonomy" id="36166"/>
    <lineage>
        <taxon>Eukaryota</taxon>
        <taxon>Metazoa</taxon>
        <taxon>Ecdysozoa</taxon>
        <taxon>Arthropoda</taxon>
        <taxon>Hexapoda</taxon>
        <taxon>Insecta</taxon>
        <taxon>Pterygota</taxon>
        <taxon>Neoptera</taxon>
        <taxon>Endopterygota</taxon>
        <taxon>Diptera</taxon>
        <taxon>Brachycera</taxon>
        <taxon>Muscomorpha</taxon>
        <taxon>Platypezoidea</taxon>
        <taxon>Phoridae</taxon>
        <taxon>Megaseliini</taxon>
        <taxon>Megaselia</taxon>
    </lineage>
</organism>
<dbReference type="EMBL" id="CAQQ02189159">
    <property type="status" value="NOT_ANNOTATED_CDS"/>
    <property type="molecule type" value="Genomic_DNA"/>
</dbReference>
<feature type="compositionally biased region" description="Polar residues" evidence="1">
    <location>
        <begin position="263"/>
        <end position="280"/>
    </location>
</feature>
<evidence type="ECO:0000313" key="2">
    <source>
        <dbReference type="EnsemblMetazoa" id="MESCA010077-PA"/>
    </source>
</evidence>